<gene>
    <name evidence="3" type="ORF">L345_14134</name>
</gene>
<keyword evidence="4" id="KW-1185">Reference proteome</keyword>
<dbReference type="Pfam" id="PF12403">
    <property type="entry name" value="Pax2_C"/>
    <property type="match status" value="1"/>
</dbReference>
<feature type="domain" description="Paired-box protein 2 C-terminal" evidence="2">
    <location>
        <begin position="1"/>
        <end position="33"/>
    </location>
</feature>
<dbReference type="EMBL" id="AZIM01004941">
    <property type="protein sequence ID" value="ETE60127.1"/>
    <property type="molecule type" value="Genomic_DNA"/>
</dbReference>
<evidence type="ECO:0000256" key="1">
    <source>
        <dbReference type="SAM" id="MobiDB-lite"/>
    </source>
</evidence>
<sequence length="148" mass="15721">MASTTLPGYPPHVPPTGQGSYPTSTLAGMVPGCICAPLCSSSTEKVNRKPFTFSLPFGAHLHPSWPQQHGESEQKAIHFLPPFQAGARGSVVSASGMTGDCIIDSSGDDSTGDRPGSPVKVNILIKKQQTQTQKKAEEKEEFLDLCKP</sequence>
<dbReference type="OrthoDB" id="3225452at2759"/>
<accession>V8NEY6</accession>
<evidence type="ECO:0000313" key="3">
    <source>
        <dbReference type="EMBL" id="ETE60127.1"/>
    </source>
</evidence>
<evidence type="ECO:0000259" key="2">
    <source>
        <dbReference type="Pfam" id="PF12403"/>
    </source>
</evidence>
<comment type="caution">
    <text evidence="3">The sequence shown here is derived from an EMBL/GenBank/DDBJ whole genome shotgun (WGS) entry which is preliminary data.</text>
</comment>
<evidence type="ECO:0000313" key="4">
    <source>
        <dbReference type="Proteomes" id="UP000018936"/>
    </source>
</evidence>
<reference evidence="3 4" key="1">
    <citation type="journal article" date="2013" name="Proc. Natl. Acad. Sci. U.S.A.">
        <title>The king cobra genome reveals dynamic gene evolution and adaptation in the snake venom system.</title>
        <authorList>
            <person name="Vonk F.J."/>
            <person name="Casewell N.R."/>
            <person name="Henkel C.V."/>
            <person name="Heimberg A.M."/>
            <person name="Jansen H.J."/>
            <person name="McCleary R.J."/>
            <person name="Kerkkamp H.M."/>
            <person name="Vos R.A."/>
            <person name="Guerreiro I."/>
            <person name="Calvete J.J."/>
            <person name="Wuster W."/>
            <person name="Woods A.E."/>
            <person name="Logan J.M."/>
            <person name="Harrison R.A."/>
            <person name="Castoe T.A."/>
            <person name="de Koning A.P."/>
            <person name="Pollock D.D."/>
            <person name="Yandell M."/>
            <person name="Calderon D."/>
            <person name="Renjifo C."/>
            <person name="Currier R.B."/>
            <person name="Salgado D."/>
            <person name="Pla D."/>
            <person name="Sanz L."/>
            <person name="Hyder A.S."/>
            <person name="Ribeiro J.M."/>
            <person name="Arntzen J.W."/>
            <person name="van den Thillart G.E."/>
            <person name="Boetzer M."/>
            <person name="Pirovano W."/>
            <person name="Dirks R.P."/>
            <person name="Spaink H.P."/>
            <person name="Duboule D."/>
            <person name="McGlinn E."/>
            <person name="Kini R.M."/>
            <person name="Richardson M.K."/>
        </authorList>
    </citation>
    <scope>NUCLEOTIDE SEQUENCE</scope>
    <source>
        <tissue evidence="3">Blood</tissue>
    </source>
</reference>
<feature type="compositionally biased region" description="Basic and acidic residues" evidence="1">
    <location>
        <begin position="134"/>
        <end position="148"/>
    </location>
</feature>
<protein>
    <recommendedName>
        <fullName evidence="2">Paired-box protein 2 C-terminal domain-containing protein</fullName>
    </recommendedName>
</protein>
<dbReference type="Proteomes" id="UP000018936">
    <property type="component" value="Unassembled WGS sequence"/>
</dbReference>
<proteinExistence type="predicted"/>
<name>V8NEY6_OPHHA</name>
<dbReference type="InterPro" id="IPR022130">
    <property type="entry name" value="Pax2_C"/>
</dbReference>
<feature type="region of interest" description="Disordered" evidence="1">
    <location>
        <begin position="129"/>
        <end position="148"/>
    </location>
</feature>
<feature type="non-terminal residue" evidence="3">
    <location>
        <position position="148"/>
    </location>
</feature>
<dbReference type="AlphaFoldDB" id="V8NEY6"/>
<organism evidence="3 4">
    <name type="scientific">Ophiophagus hannah</name>
    <name type="common">King cobra</name>
    <name type="synonym">Naja hannah</name>
    <dbReference type="NCBI Taxonomy" id="8665"/>
    <lineage>
        <taxon>Eukaryota</taxon>
        <taxon>Metazoa</taxon>
        <taxon>Chordata</taxon>
        <taxon>Craniata</taxon>
        <taxon>Vertebrata</taxon>
        <taxon>Euteleostomi</taxon>
        <taxon>Lepidosauria</taxon>
        <taxon>Squamata</taxon>
        <taxon>Bifurcata</taxon>
        <taxon>Unidentata</taxon>
        <taxon>Episquamata</taxon>
        <taxon>Toxicofera</taxon>
        <taxon>Serpentes</taxon>
        <taxon>Colubroidea</taxon>
        <taxon>Elapidae</taxon>
        <taxon>Elapinae</taxon>
        <taxon>Ophiophagus</taxon>
    </lineage>
</organism>